<feature type="compositionally biased region" description="Polar residues" evidence="1">
    <location>
        <begin position="573"/>
        <end position="587"/>
    </location>
</feature>
<gene>
    <name evidence="2" type="ORF">Lac1_00680</name>
</gene>
<feature type="compositionally biased region" description="Polar residues" evidence="1">
    <location>
        <begin position="103"/>
        <end position="125"/>
    </location>
</feature>
<dbReference type="EMBL" id="AP027742">
    <property type="protein sequence ID" value="BDZ75885.1"/>
    <property type="molecule type" value="Genomic_DNA"/>
</dbReference>
<keyword evidence="3" id="KW-1185">Reference proteome</keyword>
<protein>
    <submittedName>
        <fullName evidence="2">Uncharacterized protein</fullName>
    </submittedName>
</protein>
<sequence length="1788" mass="192546">MKGEEGKIKKHRKRKGRVNWLKRSLAVCLAAATLMTGVGLESVFADEAVSNGKIETQQSAQTEVQTQAETGEADENTAAANAADPADHNNDPESVTTGGEAADSQQKQTADSDSGQTSNESQSTDSKAEAAIQGSEKNTADGTDAAGTNAADSAADMSDTAGTELPETIPVEQLKANLKAFQAQSTSVQQEEQIQVWQYYREERDYLLSTQSAGFAGGMMDNSNVPKSLYGNGVPRKYGHAELVYSSGTDYENAVEITGLYPGPVDGSNPVQWYYVLKDGDQSRDTGDYGEVSVGHKLPETKGNETDGTPAEVEIRFFYTTESSKSHTVTVNFGGIQDKNQSSRTDWNISVNGQSPTVNNLPSAMPITNVPDGKVVPFSFTLPARYEYAEIEVKTVSVSDNNKETTTVYTTKEGEDHSLERSADARSYSGYFVTLDGPTTVNFKGYLYNSDARLYFAAYSDMAMDSGAWDPVSNPQTRGGSRVYTKSGNVAGGTSTPTYDLKIDDVNGQRWDYDNLGYGMGSYSGGGEPYVMGDWQTRAVYQGSGSSYSHASKFVRANKGWTGSTEGLEIDTSYTENSGLTPGNGSKVSVVRDQGTGQKDTVPVGQYTPGSEVAFQFDTISNNPSGSGGYSFVPTALSIDIYTSNAAFSTEDFARQTFILPSGNNQSITKNLEMGGKITITCTSWQQQETEPFNANHKLTDDEMNNFTLKVGDSHAYARTPSGSTWNQSWVRWYSYEVKVQGCAYPFKLFQTHASGAQTGAVLTEANGIELGTGNQASASNTDIKNSYIWKRPSAGQGPLYYPLTIPYAVYGYNIHNSGTENNSVQLGLKPKIGYTKPKVISNSNKITSTPTNGAGTSFPLGEAGRYTYSLKIAGDQDLFNQPGTFRINAEPIEVQVLYNDKNSNGGTKEGVKMGYGGNQAVLNTVLTSFGNIPTGQYFNGFTLTMKKGNSDTDTLKITNPNSQTGQDKNVWHLGDLVNFDELYSQMEKIFLDEDTVKYTLEIVPQYARTPGADSLIDGKFTIQRQTGFNNGTTYQDDAFNEKSEYTLKAVNGSEVVAVGYKEQLELNSRTYVFGKSSKTEGKVSATDPFAKLYYLYGVSVKIDSSGINDVLTSGGSAGTEAQNAIDAFNAANADRYYTSISGEDNVIDYTDVYQKLEAVDSNNFSGFAAKVGSTTYNSLLLPEKTGVDLYKLYGGNSVETNNPYSDNYRDIWNALFTASQTDGVLTLVPVYASLRIDQDGETSYNKETYTGGNADMDVNNGSVTLSADFRFNGNAADLLAGGVSFAVVKDTKTPDSTTGIMTDNVKATEAVAYGTLKSDASGGITTENTGGSYWNNKLTLDLTKGVAINNGTISLPFTINSIDESGKPSIRYEEDEKADYKIYVWSAGNASAAQINLADGISDTERNLLTGGSSDIPGDTNQLKVLPKAVSTIEEQKVPGGEAIQQIESPDPIVTNAETGFDVTGSFQADPWYPVDLQIGNSAASEAKVHIALYKKNPDSNPPDWHSWAFDGDLTSGASVAGSTEQKTNKGRIDFGGDGEATVTFPIFNRINPTNGNPTVSWQWDDRAKYCIVAWNESNKDLAGDNPTFTENNLCPGGAQSDEAPSVTSEIQLQWQESNYYVYIPANVILTEDEANVSGGSEGYAGAAATIRYKNPSSGNPAEGNNEKDQPEVEVKVEADKAMTEEATGNKTMTMGIYGTDGTKRQITQESPDPIAGTTGNYAWVGVLKNAGDSTETTADTKESVPTGKSISYQINAKTNNGDARGTSYTGTVEYILTLRDYVRPTS</sequence>
<reference evidence="3" key="1">
    <citation type="journal article" date="2023" name="Int. J. Syst. Evol. Microbiol.">
        <title>Claveliimonas bilis gen. nov., sp. nov., deoxycholic acid-producing bacteria isolated from human faeces, and reclassification of Sellimonas monacensis Zenner et al. 2021 as Claveliimonas monacensis comb. nov.</title>
        <authorList>
            <person name="Hisatomi A."/>
            <person name="Kastawa N.W.E.P.G."/>
            <person name="Song I."/>
            <person name="Ohkuma M."/>
            <person name="Fukiya S."/>
            <person name="Sakamoto M."/>
        </authorList>
    </citation>
    <scope>NUCLEOTIDE SEQUENCE [LARGE SCALE GENOMIC DNA]</scope>
    <source>
        <strain evidence="3">12BBH14</strain>
    </source>
</reference>
<evidence type="ECO:0000313" key="2">
    <source>
        <dbReference type="EMBL" id="BDZ75885.1"/>
    </source>
</evidence>
<name>A0ABN6YT08_9FIRM</name>
<feature type="compositionally biased region" description="Low complexity" evidence="1">
    <location>
        <begin position="140"/>
        <end position="161"/>
    </location>
</feature>
<accession>A0ABN6YT08</accession>
<dbReference type="Proteomes" id="UP001305815">
    <property type="component" value="Chromosome"/>
</dbReference>
<organism evidence="2 3">
    <name type="scientific">Claveliimonas bilis</name>
    <dbReference type="NCBI Taxonomy" id="3028070"/>
    <lineage>
        <taxon>Bacteria</taxon>
        <taxon>Bacillati</taxon>
        <taxon>Bacillota</taxon>
        <taxon>Clostridia</taxon>
        <taxon>Lachnospirales</taxon>
        <taxon>Lachnospiraceae</taxon>
        <taxon>Claveliimonas</taxon>
    </lineage>
</organism>
<dbReference type="RefSeq" id="WP_316265945.1">
    <property type="nucleotide sequence ID" value="NZ_AP027742.1"/>
</dbReference>
<evidence type="ECO:0000256" key="1">
    <source>
        <dbReference type="SAM" id="MobiDB-lite"/>
    </source>
</evidence>
<feature type="compositionally biased region" description="Polar residues" evidence="1">
    <location>
        <begin position="56"/>
        <end position="67"/>
    </location>
</feature>
<feature type="region of interest" description="Disordered" evidence="1">
    <location>
        <begin position="56"/>
        <end position="161"/>
    </location>
</feature>
<feature type="region of interest" description="Disordered" evidence="1">
    <location>
        <begin position="573"/>
        <end position="602"/>
    </location>
</feature>
<evidence type="ECO:0000313" key="3">
    <source>
        <dbReference type="Proteomes" id="UP001305815"/>
    </source>
</evidence>
<proteinExistence type="predicted"/>